<gene>
    <name evidence="2" type="ORF">BKA24_001778</name>
</gene>
<evidence type="ECO:0000313" key="3">
    <source>
        <dbReference type="Proteomes" id="UP000573729"/>
    </source>
</evidence>
<dbReference type="EMBL" id="JACHMD010000001">
    <property type="protein sequence ID" value="MBB4667069.1"/>
    <property type="molecule type" value="Genomic_DNA"/>
</dbReference>
<evidence type="ECO:0000256" key="1">
    <source>
        <dbReference type="SAM" id="MobiDB-lite"/>
    </source>
</evidence>
<accession>A0A7W7BSV2</accession>
<comment type="caution">
    <text evidence="2">The sequence shown here is derived from an EMBL/GenBank/DDBJ whole genome shotgun (WGS) entry which is preliminary data.</text>
</comment>
<feature type="region of interest" description="Disordered" evidence="1">
    <location>
        <begin position="1"/>
        <end position="27"/>
    </location>
</feature>
<feature type="compositionally biased region" description="Low complexity" evidence="1">
    <location>
        <begin position="18"/>
        <end position="27"/>
    </location>
</feature>
<evidence type="ECO:0000313" key="2">
    <source>
        <dbReference type="EMBL" id="MBB4667069.1"/>
    </source>
</evidence>
<name>A0A7W7BSV2_9MICO</name>
<dbReference type="Proteomes" id="UP000573729">
    <property type="component" value="Unassembled WGS sequence"/>
</dbReference>
<protein>
    <submittedName>
        <fullName evidence="2">Uncharacterized protein</fullName>
    </submittedName>
</protein>
<proteinExistence type="predicted"/>
<keyword evidence="3" id="KW-1185">Reference proteome</keyword>
<sequence>MTTQNAPTAAATEASELAPTTPTPDAETDAFAKWRALGW</sequence>
<dbReference type="AlphaFoldDB" id="A0A7W7BSV2"/>
<reference evidence="2 3" key="1">
    <citation type="submission" date="2020-08" db="EMBL/GenBank/DDBJ databases">
        <title>Sequencing the genomes of 1000 actinobacteria strains.</title>
        <authorList>
            <person name="Klenk H.-P."/>
        </authorList>
    </citation>
    <scope>NUCLEOTIDE SEQUENCE [LARGE SCALE GENOMIC DNA]</scope>
    <source>
        <strain evidence="2 3">DSM 24947</strain>
    </source>
</reference>
<organism evidence="2 3">
    <name type="scientific">Microbacterium marinum</name>
    <dbReference type="NCBI Taxonomy" id="421115"/>
    <lineage>
        <taxon>Bacteria</taxon>
        <taxon>Bacillati</taxon>
        <taxon>Actinomycetota</taxon>
        <taxon>Actinomycetes</taxon>
        <taxon>Micrococcales</taxon>
        <taxon>Microbacteriaceae</taxon>
        <taxon>Microbacterium</taxon>
    </lineage>
</organism>